<sequence>MKIAQILGEMMISIRTAGLLALLWASISPGILRAAEHESAGPEIVKVTFNHPQAADIAWSGDGRYLASAGLGSLTNWFGRQSVDPTVAIWDVRRKSLVGAYRRPGPFTYVSLIGPKPDVVSFDSTAAGWTREVSFSVWDARTGQLLRHVPGNTSAENPRAIQLNQPRVYSYNPATGLFAVARGTDGKVHIYDAEAWTEVDTLDVGMPPFSLEFSPDGRSLAVRQWHYVTIFDRISHKTVSRFRPYLGVTGGIAWGSDSKRIATIYFQAKLRSEGPAEEIPGGDAAIKIWDVESGKFLTGLSGDFDEAALVSSPISWSADGQYIAAVAQASGMRKFLLWKINGRRSPFTVDSDPKSVGPIRFSPATPTLASAGLDGLHVYEIH</sequence>
<comment type="caution">
    <text evidence="1">The sequence shown here is derived from an EMBL/GenBank/DDBJ whole genome shotgun (WGS) entry which is preliminary data.</text>
</comment>
<reference evidence="2" key="1">
    <citation type="journal article" date="2019" name="Int. J. Syst. Evol. Microbiol.">
        <title>The Global Catalogue of Microorganisms (GCM) 10K type strain sequencing project: providing services to taxonomists for standard genome sequencing and annotation.</title>
        <authorList>
            <consortium name="The Broad Institute Genomics Platform"/>
            <consortium name="The Broad Institute Genome Sequencing Center for Infectious Disease"/>
            <person name="Wu L."/>
            <person name="Ma J."/>
        </authorList>
    </citation>
    <scope>NUCLEOTIDE SEQUENCE [LARGE SCALE GENOMIC DNA]</scope>
    <source>
        <strain evidence="2">KCTC 42182</strain>
    </source>
</reference>
<evidence type="ECO:0000313" key="1">
    <source>
        <dbReference type="EMBL" id="MFC3678395.1"/>
    </source>
</evidence>
<dbReference type="Gene3D" id="2.130.10.10">
    <property type="entry name" value="YVTN repeat-like/Quinoprotein amine dehydrogenase"/>
    <property type="match status" value="3"/>
</dbReference>
<keyword evidence="2" id="KW-1185">Reference proteome</keyword>
<proteinExistence type="predicted"/>
<dbReference type="InterPro" id="IPR011047">
    <property type="entry name" value="Quinoprotein_ADH-like_sf"/>
</dbReference>
<dbReference type="PANTHER" id="PTHR19879">
    <property type="entry name" value="TRANSCRIPTION INITIATION FACTOR TFIID"/>
    <property type="match status" value="1"/>
</dbReference>
<dbReference type="Proteomes" id="UP001595711">
    <property type="component" value="Unassembled WGS sequence"/>
</dbReference>
<evidence type="ECO:0000313" key="2">
    <source>
        <dbReference type="Proteomes" id="UP001595711"/>
    </source>
</evidence>
<accession>A0ABV7VLJ0</accession>
<dbReference type="SUPFAM" id="SSF50998">
    <property type="entry name" value="Quinoprotein alcohol dehydrogenase-like"/>
    <property type="match status" value="1"/>
</dbReference>
<dbReference type="RefSeq" id="WP_379730028.1">
    <property type="nucleotide sequence ID" value="NZ_JBHRYJ010000009.1"/>
</dbReference>
<organism evidence="1 2">
    <name type="scientific">Ferrovibrio xuzhouensis</name>
    <dbReference type="NCBI Taxonomy" id="1576914"/>
    <lineage>
        <taxon>Bacteria</taxon>
        <taxon>Pseudomonadati</taxon>
        <taxon>Pseudomonadota</taxon>
        <taxon>Alphaproteobacteria</taxon>
        <taxon>Rhodospirillales</taxon>
        <taxon>Rhodospirillaceae</taxon>
        <taxon>Ferrovibrio</taxon>
    </lineage>
</organism>
<dbReference type="InterPro" id="IPR015943">
    <property type="entry name" value="WD40/YVTN_repeat-like_dom_sf"/>
</dbReference>
<gene>
    <name evidence="1" type="ORF">ACFOOQ_22810</name>
</gene>
<dbReference type="PANTHER" id="PTHR19879:SF9">
    <property type="entry name" value="TRANSCRIPTION INITIATION FACTOR TFIID SUBUNIT 5"/>
    <property type="match status" value="1"/>
</dbReference>
<protein>
    <submittedName>
        <fullName evidence="1">WD40 repeat domain-containing protein</fullName>
    </submittedName>
</protein>
<dbReference type="EMBL" id="JBHRYJ010000009">
    <property type="protein sequence ID" value="MFC3678395.1"/>
    <property type="molecule type" value="Genomic_DNA"/>
</dbReference>
<name>A0ABV7VLJ0_9PROT</name>